<reference evidence="3 4" key="1">
    <citation type="submission" date="2019-09" db="EMBL/GenBank/DDBJ databases">
        <authorList>
            <person name="Liu P."/>
        </authorList>
    </citation>
    <scope>NUCLEOTIDE SEQUENCE [LARGE SCALE GENOMIC DNA]</scope>
    <source>
        <strain evidence="3 4">TRM68085</strain>
    </source>
</reference>
<dbReference type="PANTHER" id="PTHR32305:SF17">
    <property type="entry name" value="TRNA NUCLEASE WAPA"/>
    <property type="match status" value="1"/>
</dbReference>
<gene>
    <name evidence="3" type="ORF">F5983_13970</name>
</gene>
<evidence type="ECO:0000259" key="2">
    <source>
        <dbReference type="Pfam" id="PF25023"/>
    </source>
</evidence>
<keyword evidence="4" id="KW-1185">Reference proteome</keyword>
<evidence type="ECO:0000256" key="1">
    <source>
        <dbReference type="ARBA" id="ARBA00022737"/>
    </source>
</evidence>
<dbReference type="EMBL" id="VYUA01000010">
    <property type="protein sequence ID" value="KAB2591933.1"/>
    <property type="molecule type" value="Genomic_DNA"/>
</dbReference>
<dbReference type="NCBIfam" id="TIGR03696">
    <property type="entry name" value="Rhs_assc_core"/>
    <property type="match status" value="1"/>
</dbReference>
<dbReference type="Pfam" id="PF25023">
    <property type="entry name" value="TEN_YD-shell"/>
    <property type="match status" value="1"/>
</dbReference>
<comment type="caution">
    <text evidence="3">The sequence shown here is derived from an EMBL/GenBank/DDBJ whole genome shotgun (WGS) entry which is preliminary data.</text>
</comment>
<dbReference type="InterPro" id="IPR050708">
    <property type="entry name" value="T6SS_VgrG/RHS"/>
</dbReference>
<accession>A0A5N5ENH0</accession>
<sequence length="458" mass="48472">MYDAGGNRILKSSAAGSTLYLSEVEVSTDPLGAPIQASRTYEQAGAPTVVRTSAQGSSSHRISVLLADPLGTATTAVQQSAGQPVTRRSFKPYGEKRTTATSWPNSRSYVGTGVDDTDTGLTHIGAREYDQSAGRFLSADPIVDFADPLQINGYAYSHNNPVTKSDPDGLLPIECWEGIAVCSGGKVVGPKGESDVVPTVHPAVKPEKALTEVKESGKRIIYDERGVPHSVGKPQAKESERIAIEYMNNDLGPSRYDEKTGNGTEYFWQDDSKHSELKGTKGLVHDANGNHRAAGATADFIKVIWKNGKVVSVETWDATDSKQGVTAKAIDDTETTIKNKLNPGGKTQTQNVAFVANSEEQWRGVQDRFVGNANVRVIFSEGRNVYDTHHTGLKGVWAEGTPPSVTGRKGGGKAAGLGGKVMNGAGALDMLGFFVSGVTSILSGCDGMVNDCGPPSVA</sequence>
<dbReference type="InterPro" id="IPR022385">
    <property type="entry name" value="Rhs_assc_core"/>
</dbReference>
<name>A0A5N5ENH0_9ACTN</name>
<protein>
    <submittedName>
        <fullName evidence="3">RHS repeat-associated core domain-containing protein</fullName>
    </submittedName>
</protein>
<dbReference type="RefSeq" id="WP_151510597.1">
    <property type="nucleotide sequence ID" value="NZ_VYUA01000010.1"/>
</dbReference>
<keyword evidence="1" id="KW-0677">Repeat</keyword>
<feature type="domain" description="Teneurin-like YD-shell" evidence="2">
    <location>
        <begin position="64"/>
        <end position="162"/>
    </location>
</feature>
<evidence type="ECO:0000313" key="4">
    <source>
        <dbReference type="Proteomes" id="UP000326907"/>
    </source>
</evidence>
<proteinExistence type="predicted"/>
<dbReference type="InterPro" id="IPR056823">
    <property type="entry name" value="TEN-like_YD-shell"/>
</dbReference>
<dbReference type="Gene3D" id="2.180.10.10">
    <property type="entry name" value="RHS repeat-associated core"/>
    <property type="match status" value="1"/>
</dbReference>
<evidence type="ECO:0000313" key="3">
    <source>
        <dbReference type="EMBL" id="KAB2591933.1"/>
    </source>
</evidence>
<dbReference type="AlphaFoldDB" id="A0A5N5ENH0"/>
<dbReference type="Proteomes" id="UP000326907">
    <property type="component" value="Unassembled WGS sequence"/>
</dbReference>
<organism evidence="3 4">
    <name type="scientific">Streptomyces arboris</name>
    <dbReference type="NCBI Taxonomy" id="2600619"/>
    <lineage>
        <taxon>Bacteria</taxon>
        <taxon>Bacillati</taxon>
        <taxon>Actinomycetota</taxon>
        <taxon>Actinomycetes</taxon>
        <taxon>Kitasatosporales</taxon>
        <taxon>Streptomycetaceae</taxon>
        <taxon>Streptomyces</taxon>
    </lineage>
</organism>
<dbReference type="PANTHER" id="PTHR32305">
    <property type="match status" value="1"/>
</dbReference>